<proteinExistence type="predicted"/>
<feature type="compositionally biased region" description="Basic and acidic residues" evidence="1">
    <location>
        <begin position="1"/>
        <end position="12"/>
    </location>
</feature>
<feature type="region of interest" description="Disordered" evidence="1">
    <location>
        <begin position="379"/>
        <end position="456"/>
    </location>
</feature>
<feature type="compositionally biased region" description="Polar residues" evidence="1">
    <location>
        <begin position="387"/>
        <end position="398"/>
    </location>
</feature>
<feature type="non-terminal residue" evidence="2">
    <location>
        <position position="1"/>
    </location>
</feature>
<comment type="caution">
    <text evidence="2">The sequence shown here is derived from an EMBL/GenBank/DDBJ whole genome shotgun (WGS) entry which is preliminary data.</text>
</comment>
<evidence type="ECO:0000256" key="1">
    <source>
        <dbReference type="SAM" id="MobiDB-lite"/>
    </source>
</evidence>
<evidence type="ECO:0000313" key="3">
    <source>
        <dbReference type="Proteomes" id="UP001177023"/>
    </source>
</evidence>
<dbReference type="Proteomes" id="UP001177023">
    <property type="component" value="Unassembled WGS sequence"/>
</dbReference>
<organism evidence="2 3">
    <name type="scientific">Mesorhabditis spiculigera</name>
    <dbReference type="NCBI Taxonomy" id="96644"/>
    <lineage>
        <taxon>Eukaryota</taxon>
        <taxon>Metazoa</taxon>
        <taxon>Ecdysozoa</taxon>
        <taxon>Nematoda</taxon>
        <taxon>Chromadorea</taxon>
        <taxon>Rhabditida</taxon>
        <taxon>Rhabditina</taxon>
        <taxon>Rhabditomorpha</taxon>
        <taxon>Rhabditoidea</taxon>
        <taxon>Rhabditidae</taxon>
        <taxon>Mesorhabditinae</taxon>
        <taxon>Mesorhabditis</taxon>
    </lineage>
</organism>
<gene>
    <name evidence="2" type="ORF">MSPICULIGERA_LOCUS21517</name>
</gene>
<feature type="region of interest" description="Disordered" evidence="1">
    <location>
        <begin position="113"/>
        <end position="186"/>
    </location>
</feature>
<accession>A0AA36D9Y2</accession>
<name>A0AA36D9Y2_9BILA</name>
<sequence length="623" mass="67758">MTADGTLRDAEGNLRGNGAVNGSWNHTHGRAGNERFGGAAPDCSESRIVGHYVSTRTHAPPYRGAHLVYWPYRVGNSGGHEMAPDATGSPKGVVATEIPFSTQDTACEENIDTDQNRRAPVNRPAYRGHRRCPSGTFSIRNGLPIFPKEEGHRASKISRQASTPGAENQDPDSTPKDGTHALSKKPTSRNLLTRILVRLKLTPPSPGLLLSEDRLLVELDVLFLHKNGQKSAAMERNDNFGNNWRRDGQPPPDMNRGYGQGWNDAMSARYSWYGQIPPQLQMPLAPNGLLPPLLPGVYANPMAGRLPPPMAAGFFPHQMPALMQNQMQIGPNPNMMTALGAPTIAMLAQQPQPFRTFGPNSVISAPPTLPYASMLAAPQQPYPGLSPQIQGRTSSTSGRHGAFRRPRTLPAPPSHPYSKSRQKRGNQSMPVLTPQQPIQQQPIQEQPEQPQTVQVQQQPLVQQQAAPTGEEILVARMLAHLSMLNLNPRPNNNSQNVVAVSTPAPRCPWRSATPPMIDGQPGYTTVLPICSQPAFNPSLWPASQAQWMRAFNQNNPLPETNSIVNPTPTAWPLAGAQLPPLMNNAVQQVNGLEEFLNGLNNVSSSTGNSSNFAADHIRQAIPK</sequence>
<reference evidence="2" key="1">
    <citation type="submission" date="2023-06" db="EMBL/GenBank/DDBJ databases">
        <authorList>
            <person name="Delattre M."/>
        </authorList>
    </citation>
    <scope>NUCLEOTIDE SEQUENCE</scope>
    <source>
        <strain evidence="2">AF72</strain>
    </source>
</reference>
<keyword evidence="3" id="KW-1185">Reference proteome</keyword>
<evidence type="ECO:0000313" key="2">
    <source>
        <dbReference type="EMBL" id="CAJ0583437.1"/>
    </source>
</evidence>
<feature type="compositionally biased region" description="Low complexity" evidence="1">
    <location>
        <begin position="430"/>
        <end position="456"/>
    </location>
</feature>
<feature type="compositionally biased region" description="Polar residues" evidence="1">
    <location>
        <begin position="157"/>
        <end position="166"/>
    </location>
</feature>
<protein>
    <submittedName>
        <fullName evidence="2">Uncharacterized protein</fullName>
    </submittedName>
</protein>
<dbReference type="AlphaFoldDB" id="A0AA36D9Y2"/>
<feature type="region of interest" description="Disordered" evidence="1">
    <location>
        <begin position="1"/>
        <end position="38"/>
    </location>
</feature>
<dbReference type="EMBL" id="CATQJA010002665">
    <property type="protein sequence ID" value="CAJ0583437.1"/>
    <property type="molecule type" value="Genomic_DNA"/>
</dbReference>